<dbReference type="EMBL" id="JABEVY010000043">
    <property type="protein sequence ID" value="KAF5253253.1"/>
    <property type="molecule type" value="Genomic_DNA"/>
</dbReference>
<dbReference type="Proteomes" id="UP000573603">
    <property type="component" value="Unassembled WGS sequence"/>
</dbReference>
<keyword evidence="2" id="KW-1185">Reference proteome</keyword>
<proteinExistence type="predicted"/>
<dbReference type="InterPro" id="IPR022025">
    <property type="entry name" value="Amidoligase_2"/>
</dbReference>
<dbReference type="AlphaFoldDB" id="A0A8H4ZUZ0"/>
<gene>
    <name evidence="1" type="ORF">FANTH_1849</name>
</gene>
<sequence>MNTTSISRKRRFSDSVVQCCRSPISSKSASPIHSPPSPWPLRFGFELETMIRPKSSTGINVPGDTSVAEQRRFGFRLLATIARALNEGGFPSTVFDPNEDDKPNYSVWNVMLDGSLSKRHQRDGYYPVEIVSPVMDADMDGKWSELVDKLWRTLLQSFEFRGLANLFATIESLDRNDIVDLISPSKFYAWNFLPSRTDGHGSIEFRRPPGVIGAKKTKHWIAFTLAFV</sequence>
<evidence type="ECO:0000313" key="2">
    <source>
        <dbReference type="Proteomes" id="UP000573603"/>
    </source>
</evidence>
<reference evidence="1 2" key="1">
    <citation type="journal article" date="2020" name="BMC Genomics">
        <title>Correction to: Identification and distribution of gene clusters required for synthesis of sphingolipid metabolism inhibitors in diverse species of the filamentous fungus Fusarium.</title>
        <authorList>
            <person name="Kim H.S."/>
            <person name="Lohmar J.M."/>
            <person name="Busman M."/>
            <person name="Brown D.W."/>
            <person name="Naumann T.A."/>
            <person name="Divon H.H."/>
            <person name="Lysoe E."/>
            <person name="Uhlig S."/>
            <person name="Proctor R.H."/>
        </authorList>
    </citation>
    <scope>NUCLEOTIDE SEQUENCE [LARGE SCALE GENOMIC DNA]</scope>
    <source>
        <strain evidence="1 2">NRRL 25214</strain>
    </source>
</reference>
<comment type="caution">
    <text evidence="1">The sequence shown here is derived from an EMBL/GenBank/DDBJ whole genome shotgun (WGS) entry which is preliminary data.</text>
</comment>
<evidence type="ECO:0000313" key="1">
    <source>
        <dbReference type="EMBL" id="KAF5253253.1"/>
    </source>
</evidence>
<protein>
    <submittedName>
        <fullName evidence="1">Uncharacterized protein</fullName>
    </submittedName>
</protein>
<accession>A0A8H4ZUZ0</accession>
<name>A0A8H4ZUZ0_9HYPO</name>
<dbReference type="Pfam" id="PF12224">
    <property type="entry name" value="Amidoligase_2"/>
    <property type="match status" value="1"/>
</dbReference>
<organism evidence="1 2">
    <name type="scientific">Fusarium anthophilum</name>
    <dbReference type="NCBI Taxonomy" id="48485"/>
    <lineage>
        <taxon>Eukaryota</taxon>
        <taxon>Fungi</taxon>
        <taxon>Dikarya</taxon>
        <taxon>Ascomycota</taxon>
        <taxon>Pezizomycotina</taxon>
        <taxon>Sordariomycetes</taxon>
        <taxon>Hypocreomycetidae</taxon>
        <taxon>Hypocreales</taxon>
        <taxon>Nectriaceae</taxon>
        <taxon>Fusarium</taxon>
        <taxon>Fusarium fujikuroi species complex</taxon>
    </lineage>
</organism>